<organism evidence="2 3">
    <name type="scientific">Prorocentrum cordatum</name>
    <dbReference type="NCBI Taxonomy" id="2364126"/>
    <lineage>
        <taxon>Eukaryota</taxon>
        <taxon>Sar</taxon>
        <taxon>Alveolata</taxon>
        <taxon>Dinophyceae</taxon>
        <taxon>Prorocentrales</taxon>
        <taxon>Prorocentraceae</taxon>
        <taxon>Prorocentrum</taxon>
    </lineage>
</organism>
<comment type="caution">
    <text evidence="2">The sequence shown here is derived from an EMBL/GenBank/DDBJ whole genome shotgun (WGS) entry which is preliminary data.</text>
</comment>
<accession>A0ABN9T5J7</accession>
<feature type="region of interest" description="Disordered" evidence="1">
    <location>
        <begin position="106"/>
        <end position="186"/>
    </location>
</feature>
<dbReference type="InterPro" id="IPR029052">
    <property type="entry name" value="Metallo-depent_PP-like"/>
</dbReference>
<gene>
    <name evidence="2" type="ORF">PCOR1329_LOCUS35793</name>
</gene>
<reference evidence="2" key="1">
    <citation type="submission" date="2023-10" db="EMBL/GenBank/DDBJ databases">
        <authorList>
            <person name="Chen Y."/>
            <person name="Shah S."/>
            <person name="Dougan E. K."/>
            <person name="Thang M."/>
            <person name="Chan C."/>
        </authorList>
    </citation>
    <scope>NUCLEOTIDE SEQUENCE [LARGE SCALE GENOMIC DNA]</scope>
</reference>
<evidence type="ECO:0000313" key="2">
    <source>
        <dbReference type="EMBL" id="CAK0840327.1"/>
    </source>
</evidence>
<name>A0ABN9T5J7_9DINO</name>
<dbReference type="EMBL" id="CAUYUJ010014371">
    <property type="protein sequence ID" value="CAK0840327.1"/>
    <property type="molecule type" value="Genomic_DNA"/>
</dbReference>
<protein>
    <submittedName>
        <fullName evidence="2">Uncharacterized protein</fullName>
    </submittedName>
</protein>
<evidence type="ECO:0000256" key="1">
    <source>
        <dbReference type="SAM" id="MobiDB-lite"/>
    </source>
</evidence>
<feature type="region of interest" description="Disordered" evidence="1">
    <location>
        <begin position="1"/>
        <end position="54"/>
    </location>
</feature>
<sequence length="186" mass="19764">MAGTRSASLDCAQSSPSSRSRGIRLGKIVRSPTPEPMRRSLTGGKRYYSRGFERPRHERRELWQQLPEGLDLLLTHGPPLGRLCSDKVGDELLKARLAEMAAPPRFHVFGPAPRPAPPGTQQGLDRGSRGGGQRQTGVGQSAVACGRTMQGQGRTDPGLGAASCSRILQGPTHPGLDLARVGGSPT</sequence>
<keyword evidence="3" id="KW-1185">Reference proteome</keyword>
<evidence type="ECO:0000313" key="3">
    <source>
        <dbReference type="Proteomes" id="UP001189429"/>
    </source>
</evidence>
<proteinExistence type="predicted"/>
<dbReference type="Proteomes" id="UP001189429">
    <property type="component" value="Unassembled WGS sequence"/>
</dbReference>
<dbReference type="Gene3D" id="3.60.21.10">
    <property type="match status" value="1"/>
</dbReference>
<feature type="compositionally biased region" description="Polar residues" evidence="1">
    <location>
        <begin position="1"/>
        <end position="20"/>
    </location>
</feature>